<dbReference type="AlphaFoldDB" id="A0A124E357"/>
<evidence type="ECO:0000313" key="2">
    <source>
        <dbReference type="Proteomes" id="UP000069443"/>
    </source>
</evidence>
<dbReference type="Proteomes" id="UP000069443">
    <property type="component" value="Unassembled WGS sequence"/>
</dbReference>
<keyword evidence="2" id="KW-1185">Reference proteome</keyword>
<proteinExistence type="predicted"/>
<protein>
    <submittedName>
        <fullName evidence="1">Uncharacterized protein</fullName>
    </submittedName>
</protein>
<name>A0A124E357_MYCCR</name>
<sequence length="138" mass="15585">MRVSATDIRTMLESGYSVTLERNGCTWQLPAIPSRRTREFPAWGLLDEVYAGDRLTIRETTRPLMLAMIAVVPHATPSPWYGWANTVLLQYFSHPECPACTTAAGHPIDIPTGLTETDPWVVRTCITCETSWRQETFQ</sequence>
<dbReference type="RefSeq" id="WP_062659684.1">
    <property type="nucleotide sequence ID" value="NZ_BCSY01000125.1"/>
</dbReference>
<reference evidence="2" key="1">
    <citation type="journal article" date="2016" name="Genome Announc.">
        <title>Draft Genome Sequences of Five Rapidly Growing Mycobacterium Species, M. thermoresistibile, M. fortuitum subsp. acetamidolyticum, M. canariasense, M. brisbanense, and M. novocastrense.</title>
        <authorList>
            <person name="Katahira K."/>
            <person name="Ogura Y."/>
            <person name="Gotoh Y."/>
            <person name="Hayashi T."/>
        </authorList>
    </citation>
    <scope>NUCLEOTIDE SEQUENCE [LARGE SCALE GENOMIC DNA]</scope>
    <source>
        <strain evidence="2">JCM15298</strain>
    </source>
</reference>
<reference evidence="2" key="2">
    <citation type="submission" date="2016-02" db="EMBL/GenBank/DDBJ databases">
        <title>Draft genome sequence of five rapidly growing Mycobacterium species.</title>
        <authorList>
            <person name="Katahira K."/>
            <person name="Gotou Y."/>
            <person name="Iida K."/>
            <person name="Ogura Y."/>
            <person name="Hayashi T."/>
        </authorList>
    </citation>
    <scope>NUCLEOTIDE SEQUENCE [LARGE SCALE GENOMIC DNA]</scope>
    <source>
        <strain evidence="2">JCM15298</strain>
    </source>
</reference>
<dbReference type="EMBL" id="BCSY01000125">
    <property type="protein sequence ID" value="GAS98943.1"/>
    <property type="molecule type" value="Genomic_DNA"/>
</dbReference>
<comment type="caution">
    <text evidence="1">The sequence shown here is derived from an EMBL/GenBank/DDBJ whole genome shotgun (WGS) entry which is preliminary data.</text>
</comment>
<gene>
    <name evidence="1" type="ORF">RMCC_5908</name>
</gene>
<accession>A0A124E357</accession>
<organism evidence="1 2">
    <name type="scientific">Mycolicibacterium canariasense</name>
    <name type="common">Mycobacterium canariasense</name>
    <dbReference type="NCBI Taxonomy" id="228230"/>
    <lineage>
        <taxon>Bacteria</taxon>
        <taxon>Bacillati</taxon>
        <taxon>Actinomycetota</taxon>
        <taxon>Actinomycetes</taxon>
        <taxon>Mycobacteriales</taxon>
        <taxon>Mycobacteriaceae</taxon>
        <taxon>Mycolicibacterium</taxon>
    </lineage>
</organism>
<evidence type="ECO:0000313" key="1">
    <source>
        <dbReference type="EMBL" id="GAS98943.1"/>
    </source>
</evidence>